<evidence type="ECO:0000256" key="2">
    <source>
        <dbReference type="ARBA" id="ARBA00008107"/>
    </source>
</evidence>
<evidence type="ECO:0000259" key="9">
    <source>
        <dbReference type="Pfam" id="PF01895"/>
    </source>
</evidence>
<dbReference type="InterPro" id="IPR028366">
    <property type="entry name" value="PhoU"/>
</dbReference>
<dbReference type="NCBIfam" id="TIGR02135">
    <property type="entry name" value="phoU_full"/>
    <property type="match status" value="1"/>
</dbReference>
<dbReference type="KEGG" id="kmn:HW532_13240"/>
<dbReference type="InterPro" id="IPR026022">
    <property type="entry name" value="PhoU_dom"/>
</dbReference>
<keyword evidence="5 8" id="KW-0963">Cytoplasm</keyword>
<dbReference type="Proteomes" id="UP000593594">
    <property type="component" value="Chromosome"/>
</dbReference>
<evidence type="ECO:0000256" key="4">
    <source>
        <dbReference type="ARBA" id="ARBA00022448"/>
    </source>
</evidence>
<evidence type="ECO:0000256" key="1">
    <source>
        <dbReference type="ARBA" id="ARBA00004496"/>
    </source>
</evidence>
<evidence type="ECO:0000313" key="11">
    <source>
        <dbReference type="Proteomes" id="UP000593594"/>
    </source>
</evidence>
<dbReference type="PANTHER" id="PTHR42930">
    <property type="entry name" value="PHOSPHATE-SPECIFIC TRANSPORT SYSTEM ACCESSORY PROTEIN PHOU"/>
    <property type="match status" value="1"/>
</dbReference>
<dbReference type="GO" id="GO:0006817">
    <property type="term" value="P:phosphate ion transport"/>
    <property type="evidence" value="ECO:0007669"/>
    <property type="project" value="UniProtKB-KW"/>
</dbReference>
<dbReference type="GO" id="GO:0045936">
    <property type="term" value="P:negative regulation of phosphate metabolic process"/>
    <property type="evidence" value="ECO:0007669"/>
    <property type="project" value="InterPro"/>
</dbReference>
<dbReference type="SUPFAM" id="SSF109755">
    <property type="entry name" value="PhoU-like"/>
    <property type="match status" value="1"/>
</dbReference>
<comment type="similarity">
    <text evidence="2 8">Belongs to the PhoU family.</text>
</comment>
<evidence type="ECO:0000256" key="8">
    <source>
        <dbReference type="PIRNR" id="PIRNR003107"/>
    </source>
</evidence>
<organism evidence="10 11">
    <name type="scientific">Kaustia mangrovi</name>
    <dbReference type="NCBI Taxonomy" id="2593653"/>
    <lineage>
        <taxon>Bacteria</taxon>
        <taxon>Pseudomonadati</taxon>
        <taxon>Pseudomonadota</taxon>
        <taxon>Alphaproteobacteria</taxon>
        <taxon>Hyphomicrobiales</taxon>
        <taxon>Parvibaculaceae</taxon>
        <taxon>Kaustia</taxon>
    </lineage>
</organism>
<dbReference type="PIRSF" id="PIRSF003107">
    <property type="entry name" value="PhoU"/>
    <property type="match status" value="1"/>
</dbReference>
<reference evidence="10 11" key="1">
    <citation type="submission" date="2020-06" db="EMBL/GenBank/DDBJ databases">
        <title>Genome sequence of 2 isolates from Red Sea Mangroves.</title>
        <authorList>
            <person name="Sefrji F."/>
            <person name="Michoud G."/>
            <person name="Merlino G."/>
            <person name="Daffonchio D."/>
        </authorList>
    </citation>
    <scope>NUCLEOTIDE SEQUENCE [LARGE SCALE GENOMIC DNA]</scope>
    <source>
        <strain evidence="10 11">R1DC25</strain>
    </source>
</reference>
<evidence type="ECO:0000313" key="10">
    <source>
        <dbReference type="EMBL" id="QPC43570.1"/>
    </source>
</evidence>
<protein>
    <recommendedName>
        <fullName evidence="8">Phosphate-specific transport system accessory protein PhoU</fullName>
    </recommendedName>
</protein>
<name>A0A7S8C532_9HYPH</name>
<dbReference type="GO" id="GO:0005737">
    <property type="term" value="C:cytoplasm"/>
    <property type="evidence" value="ECO:0007669"/>
    <property type="project" value="UniProtKB-SubCell"/>
</dbReference>
<dbReference type="Gene3D" id="1.20.58.220">
    <property type="entry name" value="Phosphate transport system protein phou homolog 2, domain 2"/>
    <property type="match status" value="1"/>
</dbReference>
<dbReference type="RefSeq" id="WP_213160935.1">
    <property type="nucleotide sequence ID" value="NZ_CP058214.1"/>
</dbReference>
<keyword evidence="4 8" id="KW-0813">Transport</keyword>
<evidence type="ECO:0000256" key="3">
    <source>
        <dbReference type="ARBA" id="ARBA00011738"/>
    </source>
</evidence>
<evidence type="ECO:0000256" key="5">
    <source>
        <dbReference type="ARBA" id="ARBA00022490"/>
    </source>
</evidence>
<feature type="domain" description="PhoU" evidence="9">
    <location>
        <begin position="124"/>
        <end position="208"/>
    </location>
</feature>
<feature type="domain" description="PhoU" evidence="9">
    <location>
        <begin position="20"/>
        <end position="108"/>
    </location>
</feature>
<sequence length="237" mass="26823">MSEHIVKSYDEEFSALHNKLAHMGGLAEEQLASAIDALDKRDTELAQKIIDNDDKIDELEREIEEKAILMIAKRQPVAVDLREIVVALRLAMDLERIGDLAKNIAKRIFAIAEPRPTRGLAGLGQMGRLALEQLKNVLDAYVQHDADKAMEVWRSDEEIDSLYNAMFRELLTYMMEDPRTIGACTHLLFGAKNIERIGDHTTNIAENVYFLVHGETLDDERPKSDTTSMTHVSYSQD</sequence>
<evidence type="ECO:0000256" key="6">
    <source>
        <dbReference type="ARBA" id="ARBA00022592"/>
    </source>
</evidence>
<comment type="function">
    <text evidence="7 8">Plays a role in the regulation of phosphate uptake.</text>
</comment>
<keyword evidence="11" id="KW-1185">Reference proteome</keyword>
<dbReference type="AlphaFoldDB" id="A0A7S8C532"/>
<evidence type="ECO:0000256" key="7">
    <source>
        <dbReference type="ARBA" id="ARBA00056181"/>
    </source>
</evidence>
<comment type="subunit">
    <text evidence="3 8">Homodimer.</text>
</comment>
<dbReference type="PANTHER" id="PTHR42930:SF3">
    <property type="entry name" value="PHOSPHATE-SPECIFIC TRANSPORT SYSTEM ACCESSORY PROTEIN PHOU"/>
    <property type="match status" value="1"/>
</dbReference>
<gene>
    <name evidence="10" type="primary">phoU</name>
    <name evidence="10" type="ORF">HW532_13240</name>
</gene>
<keyword evidence="6 8" id="KW-0592">Phosphate transport</keyword>
<dbReference type="FunFam" id="1.20.58.220:FF:000004">
    <property type="entry name" value="Phosphate-specific transport system accessory protein PhoU"/>
    <property type="match status" value="1"/>
</dbReference>
<dbReference type="InterPro" id="IPR038078">
    <property type="entry name" value="PhoU-like_sf"/>
</dbReference>
<dbReference type="Pfam" id="PF01895">
    <property type="entry name" value="PhoU"/>
    <property type="match status" value="2"/>
</dbReference>
<dbReference type="GO" id="GO:0030643">
    <property type="term" value="P:intracellular phosphate ion homeostasis"/>
    <property type="evidence" value="ECO:0007669"/>
    <property type="project" value="InterPro"/>
</dbReference>
<accession>A0A7S8C532</accession>
<dbReference type="EMBL" id="CP058214">
    <property type="protein sequence ID" value="QPC43570.1"/>
    <property type="molecule type" value="Genomic_DNA"/>
</dbReference>
<comment type="subcellular location">
    <subcellularLocation>
        <location evidence="1 8">Cytoplasm</location>
    </subcellularLocation>
</comment>
<proteinExistence type="inferred from homology"/>